<dbReference type="EMBL" id="MFGX01000098">
    <property type="protein sequence ID" value="OGF53680.1"/>
    <property type="molecule type" value="Genomic_DNA"/>
</dbReference>
<dbReference type="InterPro" id="IPR006442">
    <property type="entry name" value="Antitoxin_Phd/YefM"/>
</dbReference>
<dbReference type="NCBIfam" id="TIGR01552">
    <property type="entry name" value="phd_fam"/>
    <property type="match status" value="1"/>
</dbReference>
<dbReference type="InterPro" id="IPR036165">
    <property type="entry name" value="YefM-like_sf"/>
</dbReference>
<comment type="function">
    <text evidence="2">Antitoxin component of a type II toxin-antitoxin (TA) system.</text>
</comment>
<evidence type="ECO:0000313" key="3">
    <source>
        <dbReference type="EMBL" id="OGF53680.1"/>
    </source>
</evidence>
<dbReference type="SUPFAM" id="SSF143120">
    <property type="entry name" value="YefM-like"/>
    <property type="match status" value="1"/>
</dbReference>
<sequence>MHKRITAIKARQNLGELLEEVYYKNDHFVITRRNKAMAAVIPVEEYERFLAQREQDFAILDEIRAANKDKDPQEVERDVARAIREVRAKKKHHAKSRP</sequence>
<proteinExistence type="inferred from homology"/>
<dbReference type="Proteomes" id="UP000179157">
    <property type="component" value="Unassembled WGS sequence"/>
</dbReference>
<evidence type="ECO:0000256" key="2">
    <source>
        <dbReference type="RuleBase" id="RU362080"/>
    </source>
</evidence>
<evidence type="ECO:0000313" key="4">
    <source>
        <dbReference type="Proteomes" id="UP000179157"/>
    </source>
</evidence>
<gene>
    <name evidence="3" type="ORF">A2Z21_01295</name>
</gene>
<organism evidence="3 4">
    <name type="scientific">Fraserbacteria sp. (strain RBG_16_55_9)</name>
    <dbReference type="NCBI Taxonomy" id="1817864"/>
    <lineage>
        <taxon>Bacteria</taxon>
        <taxon>Candidatus Fraseribacteriota</taxon>
    </lineage>
</organism>
<protein>
    <recommendedName>
        <fullName evidence="2">Antitoxin</fullName>
    </recommendedName>
</protein>
<accession>A0A1F5URF0</accession>
<dbReference type="AlphaFoldDB" id="A0A1F5URF0"/>
<evidence type="ECO:0000256" key="1">
    <source>
        <dbReference type="ARBA" id="ARBA00009981"/>
    </source>
</evidence>
<dbReference type="Gene3D" id="3.40.1620.10">
    <property type="entry name" value="YefM-like domain"/>
    <property type="match status" value="1"/>
</dbReference>
<name>A0A1F5URF0_FRAXR</name>
<dbReference type="Pfam" id="PF02604">
    <property type="entry name" value="PhdYeFM_antitox"/>
    <property type="match status" value="1"/>
</dbReference>
<comment type="similarity">
    <text evidence="1 2">Belongs to the phD/YefM antitoxin family.</text>
</comment>
<reference evidence="3 4" key="1">
    <citation type="journal article" date="2016" name="Nat. Commun.">
        <title>Thousands of microbial genomes shed light on interconnected biogeochemical processes in an aquifer system.</title>
        <authorList>
            <person name="Anantharaman K."/>
            <person name="Brown C.T."/>
            <person name="Hug L.A."/>
            <person name="Sharon I."/>
            <person name="Castelle C.J."/>
            <person name="Probst A.J."/>
            <person name="Thomas B.C."/>
            <person name="Singh A."/>
            <person name="Wilkins M.J."/>
            <person name="Karaoz U."/>
            <person name="Brodie E.L."/>
            <person name="Williams K.H."/>
            <person name="Hubbard S.S."/>
            <person name="Banfield J.F."/>
        </authorList>
    </citation>
    <scope>NUCLEOTIDE SEQUENCE [LARGE SCALE GENOMIC DNA]</scope>
    <source>
        <strain evidence="4">RBG_16_55_9</strain>
    </source>
</reference>
<comment type="caution">
    <text evidence="3">The sequence shown here is derived from an EMBL/GenBank/DDBJ whole genome shotgun (WGS) entry which is preliminary data.</text>
</comment>